<dbReference type="InterPro" id="IPR050266">
    <property type="entry name" value="AB_hydrolase_sf"/>
</dbReference>
<keyword evidence="3" id="KW-1185">Reference proteome</keyword>
<protein>
    <submittedName>
        <fullName evidence="2">Alpha/beta fold hydrolase</fullName>
    </submittedName>
</protein>
<dbReference type="GO" id="GO:0046464">
    <property type="term" value="P:acylglycerol catabolic process"/>
    <property type="evidence" value="ECO:0007669"/>
    <property type="project" value="TreeGrafter"/>
</dbReference>
<evidence type="ECO:0000259" key="1">
    <source>
        <dbReference type="Pfam" id="PF00561"/>
    </source>
</evidence>
<dbReference type="Gene3D" id="3.40.50.1820">
    <property type="entry name" value="alpha/beta hydrolase"/>
    <property type="match status" value="1"/>
</dbReference>
<sequence>MTVTTSLAQPTELTSIGTKDLFLETTGTGPDVVLVHGLGGATPFYDPLVTDLAGNFRFIRYDFNGHGRSPLSGELSIETLAEELAEVIRTQTTSSKAHVVGHSMGTLIVQQLAATHPELVDKIVLLGPVRAQPDQAKAATRARAALVREQGMSAVADAISCGATSDQAAGHNRLLRPLVRELLLGQDAEAYAQACEALAAATNPELSAITSPVLLITGDEDGVSPPSLNETIAGELKNAQRHTITDIGHWTLLEAPDFVADYLTTFLQDT</sequence>
<accession>A0A3S0HHN6</accession>
<reference evidence="2 3" key="1">
    <citation type="submission" date="2018-12" db="EMBL/GenBank/DDBJ databases">
        <title>YIM 101343 draft genome.</title>
        <authorList>
            <person name="Chen X."/>
        </authorList>
    </citation>
    <scope>NUCLEOTIDE SEQUENCE [LARGE SCALE GENOMIC DNA]</scope>
    <source>
        <strain evidence="2 3">YIM 101343</strain>
    </source>
</reference>
<dbReference type="SUPFAM" id="SSF53474">
    <property type="entry name" value="alpha/beta-Hydrolases"/>
    <property type="match status" value="1"/>
</dbReference>
<keyword evidence="2" id="KW-0378">Hydrolase</keyword>
<comment type="caution">
    <text evidence="2">The sequence shown here is derived from an EMBL/GenBank/DDBJ whole genome shotgun (WGS) entry which is preliminary data.</text>
</comment>
<dbReference type="PRINTS" id="PR00111">
    <property type="entry name" value="ABHYDROLASE"/>
</dbReference>
<organism evidence="2 3">
    <name type="scientific">Corynebacterium hylobatis</name>
    <dbReference type="NCBI Taxonomy" id="1859290"/>
    <lineage>
        <taxon>Bacteria</taxon>
        <taxon>Bacillati</taxon>
        <taxon>Actinomycetota</taxon>
        <taxon>Actinomycetes</taxon>
        <taxon>Mycobacteriales</taxon>
        <taxon>Corynebacteriaceae</taxon>
        <taxon>Corynebacterium</taxon>
    </lineage>
</organism>
<dbReference type="Pfam" id="PF00561">
    <property type="entry name" value="Abhydrolase_1"/>
    <property type="match status" value="1"/>
</dbReference>
<dbReference type="GO" id="GO:0047372">
    <property type="term" value="F:monoacylglycerol lipase activity"/>
    <property type="evidence" value="ECO:0007669"/>
    <property type="project" value="TreeGrafter"/>
</dbReference>
<dbReference type="AlphaFoldDB" id="A0A3S0HHN6"/>
<evidence type="ECO:0000313" key="2">
    <source>
        <dbReference type="EMBL" id="RSZ63896.1"/>
    </source>
</evidence>
<dbReference type="EMBL" id="RXHJ01000006">
    <property type="protein sequence ID" value="RSZ63896.1"/>
    <property type="molecule type" value="Genomic_DNA"/>
</dbReference>
<gene>
    <name evidence="2" type="ORF">EAH68_06585</name>
</gene>
<dbReference type="Proteomes" id="UP000274907">
    <property type="component" value="Unassembled WGS sequence"/>
</dbReference>
<dbReference type="OrthoDB" id="63519at2"/>
<evidence type="ECO:0000313" key="3">
    <source>
        <dbReference type="Proteomes" id="UP000274907"/>
    </source>
</evidence>
<proteinExistence type="predicted"/>
<dbReference type="InterPro" id="IPR029058">
    <property type="entry name" value="AB_hydrolase_fold"/>
</dbReference>
<feature type="domain" description="AB hydrolase-1" evidence="1">
    <location>
        <begin position="32"/>
        <end position="256"/>
    </location>
</feature>
<dbReference type="GO" id="GO:0016020">
    <property type="term" value="C:membrane"/>
    <property type="evidence" value="ECO:0007669"/>
    <property type="project" value="TreeGrafter"/>
</dbReference>
<dbReference type="PANTHER" id="PTHR43798:SF5">
    <property type="entry name" value="MONOACYLGLYCEROL LIPASE ABHD6"/>
    <property type="match status" value="1"/>
</dbReference>
<name>A0A3S0HHN6_9CORY</name>
<dbReference type="InterPro" id="IPR000073">
    <property type="entry name" value="AB_hydrolase_1"/>
</dbReference>
<dbReference type="RefSeq" id="WP_126120529.1">
    <property type="nucleotide sequence ID" value="NZ_RXHJ01000006.1"/>
</dbReference>
<dbReference type="PANTHER" id="PTHR43798">
    <property type="entry name" value="MONOACYLGLYCEROL LIPASE"/>
    <property type="match status" value="1"/>
</dbReference>